<dbReference type="Proteomes" id="UP000460194">
    <property type="component" value="Unassembled WGS sequence"/>
</dbReference>
<feature type="region of interest" description="Disordered" evidence="6">
    <location>
        <begin position="1155"/>
        <end position="1176"/>
    </location>
</feature>
<proteinExistence type="predicted"/>
<evidence type="ECO:0000256" key="2">
    <source>
        <dbReference type="ARBA" id="ARBA00022603"/>
    </source>
</evidence>
<dbReference type="Pfam" id="PF07669">
    <property type="entry name" value="Eco57I"/>
    <property type="match status" value="1"/>
</dbReference>
<protein>
    <recommendedName>
        <fullName evidence="1">site-specific DNA-methyltransferase (adenine-specific)</fullName>
        <ecNumber evidence="1">2.1.1.72</ecNumber>
    </recommendedName>
</protein>
<comment type="caution">
    <text evidence="8">The sequence shown here is derived from an EMBL/GenBank/DDBJ whole genome shotgun (WGS) entry which is preliminary data.</text>
</comment>
<name>A0A6B1IFU2_9EURY</name>
<dbReference type="PROSITE" id="PS00092">
    <property type="entry name" value="N6_MTASE"/>
    <property type="match status" value="1"/>
</dbReference>
<evidence type="ECO:0000256" key="6">
    <source>
        <dbReference type="SAM" id="MobiDB-lite"/>
    </source>
</evidence>
<dbReference type="Gene3D" id="3.40.50.150">
    <property type="entry name" value="Vaccinia Virus protein VP39"/>
    <property type="match status" value="1"/>
</dbReference>
<evidence type="ECO:0000256" key="3">
    <source>
        <dbReference type="ARBA" id="ARBA00022679"/>
    </source>
</evidence>
<reference evidence="8 9" key="1">
    <citation type="submission" date="2019-11" db="EMBL/GenBank/DDBJ databases">
        <title>Genome sequences of 17 halophilic strains isolated from different environments.</title>
        <authorList>
            <person name="Furrow R.E."/>
        </authorList>
    </citation>
    <scope>NUCLEOTIDE SEQUENCE [LARGE SCALE GENOMIC DNA]</scope>
    <source>
        <strain evidence="8 9">22517_05_Cabo</strain>
    </source>
</reference>
<feature type="domain" description="Type II methyltransferase M.TaqI-like" evidence="7">
    <location>
        <begin position="351"/>
        <end position="593"/>
    </location>
</feature>
<gene>
    <name evidence="8" type="primary">pglX</name>
    <name evidence="8" type="ORF">GLW36_12700</name>
</gene>
<evidence type="ECO:0000256" key="1">
    <source>
        <dbReference type="ARBA" id="ARBA00011900"/>
    </source>
</evidence>
<evidence type="ECO:0000259" key="7">
    <source>
        <dbReference type="Pfam" id="PF07669"/>
    </source>
</evidence>
<feature type="compositionally biased region" description="Acidic residues" evidence="6">
    <location>
        <begin position="41"/>
        <end position="58"/>
    </location>
</feature>
<dbReference type="InterPro" id="IPR011639">
    <property type="entry name" value="MethylTrfase_TaqI-like_dom"/>
</dbReference>
<accession>A0A6B1IFU2</accession>
<dbReference type="InterPro" id="IPR047939">
    <property type="entry name" value="BREX_1_PglX"/>
</dbReference>
<dbReference type="RefSeq" id="WP_159369383.1">
    <property type="nucleotide sequence ID" value="NZ_WMEO01000023.1"/>
</dbReference>
<dbReference type="NCBIfam" id="NF033452">
    <property type="entry name" value="BREX_1_MTaseX"/>
    <property type="match status" value="1"/>
</dbReference>
<dbReference type="PANTHER" id="PTHR33841">
    <property type="entry name" value="DNA METHYLTRANSFERASE YEEA-RELATED"/>
    <property type="match status" value="1"/>
</dbReference>
<dbReference type="GO" id="GO:0006304">
    <property type="term" value="P:DNA modification"/>
    <property type="evidence" value="ECO:0007669"/>
    <property type="project" value="InterPro"/>
</dbReference>
<dbReference type="PRINTS" id="PR00507">
    <property type="entry name" value="N12N6MTFRASE"/>
</dbReference>
<dbReference type="EC" id="2.1.1.72" evidence="1"/>
<evidence type="ECO:0000313" key="9">
    <source>
        <dbReference type="Proteomes" id="UP000460194"/>
    </source>
</evidence>
<dbReference type="NCBIfam" id="NF033454">
    <property type="entry name" value="BREX_5_MTaseX"/>
    <property type="match status" value="1"/>
</dbReference>
<keyword evidence="4" id="KW-0949">S-adenosyl-L-methionine</keyword>
<dbReference type="GO" id="GO:0032259">
    <property type="term" value="P:methylation"/>
    <property type="evidence" value="ECO:0007669"/>
    <property type="project" value="UniProtKB-KW"/>
</dbReference>
<dbReference type="EMBL" id="WMEO01000023">
    <property type="protein sequence ID" value="MYL17498.1"/>
    <property type="molecule type" value="Genomic_DNA"/>
</dbReference>
<sequence length="1415" mass="161687">MDGQSTQPRKAQLDKEEREHLEDVVTEMRDRVEANVRYQLEDEYDLDDRPDEDASLSEEQEDLVEAIELEAVDSNYWEDGYEQYITSVGYTIVNRLAGLRCMEVRDFVDDEVTAFRDDGLTPAADRLVTEEFMPEEEAVLKAYRNACNDLAEEIEILFDRSTAYSLIDPDDDTFEDLCGLLDEVPDEVWRGDDVLGWVYEYYNVGQLDEIRSKAKKEGLSPEDIPAANQFYTPHWVVRMLTDNSLGKLYLENTGELQETIKYQESLTPSERKNRPLSPSKSSNIGEFCTYLDSSGTEEYVSDFDHPEEIKVIDPACGSGHFLLYAFDVLERVWRNETTIDYKDIPRKILKNNIYGVDLDMRACQLSAFNLYLKGRTRAEAEGADGFNMPKIGVVCSDAKAADVDGVAEVFEEVVASSSSVRGVLSEEEVYEALENILDSFEDVHGLGSLLDVKGTLGQMFSDEEGGLQLTIEDDFTADYTLSSFLHTLKSQIEEYRDSDSFLAQDLKSFIRLLDILSQDYDVALMNPPYGAQKRMPDQIKEYIEEHYEYPAEYYINFFEVCDKITKDGGRIGMLVPRSFMFKRSFEQFRSDFIGERGAFDFLAEFGLGILDNATVRTVGTVVRTGESQGATGTFLRLYDVDSSEKEEAYSRECLSSPEAAEVTRVFNISLSEFESIPRSPLNYAVPSDVRELHQSDLKLEYNENNNKAVSEIAQGLSTGDNPRFIRQHWEAPDLEYNYPYAKGGSDAWITPNVDKVVQYRSNGREMRPLPGSVLRNTQHYGREGITWTYIKSTGRRFGYLPEGCIFDHAGSMVFPGEDISPWTLLSVLNTDLYHTLFLSLSPDRHWTPGIVSRIPWFENLNDLNQVERDAKKQYGLKLREKVHDPSSPFYIAPELLPEQAVEGFFYDYHPFTDFVDEEWDFELDHANPEQTLEEVSQKASYEAAVREYELEEIASSIEEAVCDELGISEKTHSALQTEIELRTAEQINNRVTEKPEAPASDGSPEKLSDHVKKLLHHIVLERLSTSDDGIVPVTRDGENSQLLQEVEQGFEEIYGENAEDHLREADDILGTQVADEIPYPNLEDWLENDLFSYHVSIMDNTPLFWKMTSNRTVPDPSGKGFSCLINYQKLKPSTFDRIANGYLEPRKSLLREKRTAAKERQSNESLSTQERADATDQFERCSSGLEQINELEKAIQELAQTEPRDWPVDNQKLAAELKQDVEKFREESQGRLSILDELAEHIDMEEQFSTTFYPTIQEQREEWIEGLKEIEDACESFSKDASEPIEASHYDMLEYFDSLIGSTHFASNGILFMTYYFEDGEEYLEDGEQREGLNQEAELLARLAVDLDEYIDLADDISEKCDTLTEDIPSEWDSRALKHITTDGYQPIEKYGVSLNIKPLYEKDIVPEIVGEKVI</sequence>
<dbReference type="InterPro" id="IPR002052">
    <property type="entry name" value="DNA_methylase_N6_adenine_CS"/>
</dbReference>
<feature type="region of interest" description="Disordered" evidence="6">
    <location>
        <begin position="1"/>
        <end position="21"/>
    </location>
</feature>
<feature type="compositionally biased region" description="Basic and acidic residues" evidence="6">
    <location>
        <begin position="11"/>
        <end position="21"/>
    </location>
</feature>
<organism evidence="8 9">
    <name type="scientific">Halorubrum distributum</name>
    <dbReference type="NCBI Taxonomy" id="29283"/>
    <lineage>
        <taxon>Archaea</taxon>
        <taxon>Methanobacteriati</taxon>
        <taxon>Methanobacteriota</taxon>
        <taxon>Stenosarchaea group</taxon>
        <taxon>Halobacteria</taxon>
        <taxon>Halobacteriales</taxon>
        <taxon>Haloferacaceae</taxon>
        <taxon>Halorubrum</taxon>
        <taxon>Halorubrum distributum group</taxon>
    </lineage>
</organism>
<dbReference type="InterPro" id="IPR050953">
    <property type="entry name" value="N4_N6_ade-DNA_methylase"/>
</dbReference>
<evidence type="ECO:0000256" key="5">
    <source>
        <dbReference type="ARBA" id="ARBA00047942"/>
    </source>
</evidence>
<dbReference type="GO" id="GO:0003676">
    <property type="term" value="F:nucleic acid binding"/>
    <property type="evidence" value="ECO:0007669"/>
    <property type="project" value="InterPro"/>
</dbReference>
<dbReference type="SUPFAM" id="SSF53335">
    <property type="entry name" value="S-adenosyl-L-methionine-dependent methyltransferases"/>
    <property type="match status" value="1"/>
</dbReference>
<dbReference type="GO" id="GO:0009007">
    <property type="term" value="F:site-specific DNA-methyltransferase (adenine-specific) activity"/>
    <property type="evidence" value="ECO:0007669"/>
    <property type="project" value="UniProtKB-EC"/>
</dbReference>
<dbReference type="PANTHER" id="PTHR33841:SF1">
    <property type="entry name" value="DNA METHYLTRANSFERASE A"/>
    <property type="match status" value="1"/>
</dbReference>
<keyword evidence="3 8" id="KW-0808">Transferase</keyword>
<dbReference type="InterPro" id="IPR029063">
    <property type="entry name" value="SAM-dependent_MTases_sf"/>
</dbReference>
<comment type="catalytic activity">
    <reaction evidence="5">
        <text>a 2'-deoxyadenosine in DNA + S-adenosyl-L-methionine = an N(6)-methyl-2'-deoxyadenosine in DNA + S-adenosyl-L-homocysteine + H(+)</text>
        <dbReference type="Rhea" id="RHEA:15197"/>
        <dbReference type="Rhea" id="RHEA-COMP:12418"/>
        <dbReference type="Rhea" id="RHEA-COMP:12419"/>
        <dbReference type="ChEBI" id="CHEBI:15378"/>
        <dbReference type="ChEBI" id="CHEBI:57856"/>
        <dbReference type="ChEBI" id="CHEBI:59789"/>
        <dbReference type="ChEBI" id="CHEBI:90615"/>
        <dbReference type="ChEBI" id="CHEBI:90616"/>
        <dbReference type="EC" id="2.1.1.72"/>
    </reaction>
</comment>
<evidence type="ECO:0000256" key="4">
    <source>
        <dbReference type="ARBA" id="ARBA00022691"/>
    </source>
</evidence>
<keyword evidence="2 8" id="KW-0489">Methyltransferase</keyword>
<feature type="region of interest" description="Disordered" evidence="6">
    <location>
        <begin position="39"/>
        <end position="58"/>
    </location>
</feature>
<evidence type="ECO:0000313" key="8">
    <source>
        <dbReference type="EMBL" id="MYL17498.1"/>
    </source>
</evidence>